<dbReference type="PROSITE" id="PS50878">
    <property type="entry name" value="RT_POL"/>
    <property type="match status" value="1"/>
</dbReference>
<dbReference type="GO" id="GO:0008270">
    <property type="term" value="F:zinc ion binding"/>
    <property type="evidence" value="ECO:0007669"/>
    <property type="project" value="UniProtKB-KW"/>
</dbReference>
<keyword evidence="8" id="KW-0479">Metal-binding</keyword>
<evidence type="ECO:0000256" key="4">
    <source>
        <dbReference type="ARBA" id="ARBA00022722"/>
    </source>
</evidence>
<protein>
    <recommendedName>
        <fullName evidence="1">RNA-directed DNA polymerase</fullName>
        <ecNumber evidence="1">2.7.7.49</ecNumber>
    </recommendedName>
</protein>
<dbReference type="InterPro" id="IPR041588">
    <property type="entry name" value="Integrase_H2C2"/>
</dbReference>
<proteinExistence type="predicted"/>
<dbReference type="Gene3D" id="1.10.340.70">
    <property type="match status" value="1"/>
</dbReference>
<dbReference type="GO" id="GO:0004519">
    <property type="term" value="F:endonuclease activity"/>
    <property type="evidence" value="ECO:0007669"/>
    <property type="project" value="UniProtKB-KW"/>
</dbReference>
<keyword evidence="3 12" id="KW-0548">Nucleotidyltransferase</keyword>
<dbReference type="PROSITE" id="PS50158">
    <property type="entry name" value="ZF_CCHC"/>
    <property type="match status" value="3"/>
</dbReference>
<dbReference type="AlphaFoldDB" id="A0A396HDT8"/>
<feature type="domain" description="Reverse transcriptase" evidence="11">
    <location>
        <begin position="471"/>
        <end position="650"/>
    </location>
</feature>
<dbReference type="InterPro" id="IPR021109">
    <property type="entry name" value="Peptidase_aspartic_dom_sf"/>
</dbReference>
<dbReference type="Gene3D" id="3.30.70.270">
    <property type="match status" value="2"/>
</dbReference>
<dbReference type="InterPro" id="IPR041373">
    <property type="entry name" value="RT_RNaseH"/>
</dbReference>
<dbReference type="InterPro" id="IPR001878">
    <property type="entry name" value="Znf_CCHC"/>
</dbReference>
<dbReference type="Gramene" id="rna34219">
    <property type="protein sequence ID" value="RHN49974.1"/>
    <property type="gene ID" value="gene34219"/>
</dbReference>
<dbReference type="Pfam" id="PF08284">
    <property type="entry name" value="RVP_2"/>
    <property type="match status" value="1"/>
</dbReference>
<dbReference type="InterPro" id="IPR043128">
    <property type="entry name" value="Rev_trsase/Diguanyl_cyclase"/>
</dbReference>
<keyword evidence="7" id="KW-0695">RNA-directed DNA polymerase</keyword>
<evidence type="ECO:0000256" key="6">
    <source>
        <dbReference type="ARBA" id="ARBA00022801"/>
    </source>
</evidence>
<name>A0A396HDT8_MEDTR</name>
<dbReference type="FunFam" id="3.10.20.370:FF:000001">
    <property type="entry name" value="Retrovirus-related Pol polyprotein from transposon 17.6-like protein"/>
    <property type="match status" value="1"/>
</dbReference>
<keyword evidence="5" id="KW-0255">Endonuclease</keyword>
<keyword evidence="8" id="KW-0863">Zinc-finger</keyword>
<evidence type="ECO:0000256" key="7">
    <source>
        <dbReference type="ARBA" id="ARBA00022918"/>
    </source>
</evidence>
<feature type="region of interest" description="Disordered" evidence="9">
    <location>
        <begin position="253"/>
        <end position="281"/>
    </location>
</feature>
<feature type="domain" description="CCHC-type" evidence="10">
    <location>
        <begin position="333"/>
        <end position="348"/>
    </location>
</feature>
<evidence type="ECO:0000256" key="8">
    <source>
        <dbReference type="PROSITE-ProRule" id="PRU00047"/>
    </source>
</evidence>
<dbReference type="CDD" id="cd09274">
    <property type="entry name" value="RNase_HI_RT_Ty3"/>
    <property type="match status" value="1"/>
</dbReference>
<evidence type="ECO:0000259" key="10">
    <source>
        <dbReference type="PROSITE" id="PS50158"/>
    </source>
</evidence>
<reference evidence="13" key="1">
    <citation type="journal article" date="2018" name="Nat. Plants">
        <title>Whole-genome landscape of Medicago truncatula symbiotic genes.</title>
        <authorList>
            <person name="Pecrix Y."/>
            <person name="Staton S.E."/>
            <person name="Sallet E."/>
            <person name="Lelandais-Briere C."/>
            <person name="Moreau S."/>
            <person name="Carrere S."/>
            <person name="Blein T."/>
            <person name="Jardinaud M.F."/>
            <person name="Latrasse D."/>
            <person name="Zouine M."/>
            <person name="Zahm M."/>
            <person name="Kreplak J."/>
            <person name="Mayjonade B."/>
            <person name="Satge C."/>
            <person name="Perez M."/>
            <person name="Cauet S."/>
            <person name="Marande W."/>
            <person name="Chantry-Darmon C."/>
            <person name="Lopez-Roques C."/>
            <person name="Bouchez O."/>
            <person name="Berard A."/>
            <person name="Debelle F."/>
            <person name="Munos S."/>
            <person name="Bendahmane A."/>
            <person name="Berges H."/>
            <person name="Niebel A."/>
            <person name="Buitink J."/>
            <person name="Frugier F."/>
            <person name="Benhamed M."/>
            <person name="Crespi M."/>
            <person name="Gouzy J."/>
            <person name="Gamas P."/>
        </authorList>
    </citation>
    <scope>NUCLEOTIDE SEQUENCE [LARGE SCALE GENOMIC DNA]</scope>
    <source>
        <strain evidence="13">cv. Jemalong A17</strain>
    </source>
</reference>
<dbReference type="Gene3D" id="3.10.10.10">
    <property type="entry name" value="HIV Type 1 Reverse Transcriptase, subunit A, domain 1"/>
    <property type="match status" value="1"/>
</dbReference>
<dbReference type="SUPFAM" id="SSF56672">
    <property type="entry name" value="DNA/RNA polymerases"/>
    <property type="match status" value="1"/>
</dbReference>
<evidence type="ECO:0000256" key="2">
    <source>
        <dbReference type="ARBA" id="ARBA00022679"/>
    </source>
</evidence>
<dbReference type="EC" id="2.7.7.49" evidence="1"/>
<dbReference type="Pfam" id="PF03732">
    <property type="entry name" value="Retrotrans_gag"/>
    <property type="match status" value="1"/>
</dbReference>
<sequence length="1069" mass="122102">MLFYYEISPLLLENVALRMGNLQVIVLSVQLPSISGMAGRNDAALAAALQVVAQAVGQQPNANAGANAEARMLETFMKKNPPTFKGRYDPDGAQTWLKEIERIFRVMQCIEDQKVRFGTHQLAEEADDWWVALLPTLGQEGAVVTWAVFRREFLRRYFPEDVRGKKEIEFLELKQGNMSVTEYAAKFVELSKFYPHYTAENAEFSRCIKFENGLRPDIKRAIGYQQLRVFQDLVNSCRIYEEDTKAHYKIVNERKGKGQQSRPKLYSAPADKGKQKMVDVRRPKKKDATEIVCFNCGGKGHKSNVCPEEIKKCVRCGKKGHVVADCNCTDIVCFNCNGEGHISSQCTQPKRAPTTGRVFALTGTQTENEDRLIRGTCYINNTPLVAIIDTGATHCFIAFDCVSALGLDLSDMNGEMVVETPAKGSIPDVPPEREVEFSIDLVPGTKPVSMAPYRMSASELSELKKQLEDLLEKKFVRPSVSPWGAPVLLVKKKDGSMRLCIDYRQLNKVTIKNRYPLPRIDDLMDQLVGARVFSKIDLRSGYHQIKVKDEDMQKTAFRTRYGHYEYKVMPFGVTNAPGVFMEYMNRIFHAFLDRFVVMFIDDILIYSKTEEEHAEHLKIVLQVLKEKKLYAKLSKCEFWLKEVSFLGHVISGDGIAVDPSKVEVVSQWDTPKSVTEIRSFLGLAGYYRRFIEGFSKLALPLTQLTCKGKTFVWDVHCENSFSELKKRLTTAPVLILPKSDEPFVVYCDASKLGLGGVLMQEGKVVAYASRQLRIHEKNYPTHDLELAAVVFVLKIWRHYLYGSRFEVFSDHKSLKYLFDQKELNMRQRRWLELLKDYDFGLNYHPGKANVVADALSRKTLHMSAMMVREFELLEQFRDMSLVCEWSPQSVKLGMLKIDSEFLKNIKEAQKVDVKFEDLLVARDQTEDNDFKIDDQGVLRFRGRICIPDNGEIKKMILEESHRSSLSIHPGATKMYHDLKKIFWWSGLKRDVAQFVYSCLVCQKSKVEHQKPAGMMVPLDVPEWKWDSISMDFVTSLPNTPRGNDAIWVIVDRLTKSAHFLPINISFPVA</sequence>
<evidence type="ECO:0000256" key="1">
    <source>
        <dbReference type="ARBA" id="ARBA00012493"/>
    </source>
</evidence>
<gene>
    <name evidence="12" type="ORF">MtrunA17_Chr6g0452431</name>
</gene>
<dbReference type="PANTHER" id="PTHR37984">
    <property type="entry name" value="PROTEIN CBG26694"/>
    <property type="match status" value="1"/>
</dbReference>
<comment type="caution">
    <text evidence="12">The sequence shown here is derived from an EMBL/GenBank/DDBJ whole genome shotgun (WGS) entry which is preliminary data.</text>
</comment>
<dbReference type="SMART" id="SM00343">
    <property type="entry name" value="ZnF_C2HC"/>
    <property type="match status" value="3"/>
</dbReference>
<dbReference type="Pfam" id="PF17917">
    <property type="entry name" value="RT_RNaseH"/>
    <property type="match status" value="1"/>
</dbReference>
<evidence type="ECO:0000256" key="9">
    <source>
        <dbReference type="SAM" id="MobiDB-lite"/>
    </source>
</evidence>
<dbReference type="InterPro" id="IPR043502">
    <property type="entry name" value="DNA/RNA_pol_sf"/>
</dbReference>
<dbReference type="Gene3D" id="2.40.70.10">
    <property type="entry name" value="Acid Proteases"/>
    <property type="match status" value="1"/>
</dbReference>
<dbReference type="Pfam" id="PF00078">
    <property type="entry name" value="RVT_1"/>
    <property type="match status" value="1"/>
</dbReference>
<dbReference type="PANTHER" id="PTHR37984:SF5">
    <property type="entry name" value="PROTEIN NYNRIN-LIKE"/>
    <property type="match status" value="1"/>
</dbReference>
<dbReference type="GO" id="GO:0003964">
    <property type="term" value="F:RNA-directed DNA polymerase activity"/>
    <property type="evidence" value="ECO:0007669"/>
    <property type="project" value="UniProtKB-KW"/>
</dbReference>
<dbReference type="FunFam" id="3.30.70.270:FF:000020">
    <property type="entry name" value="Transposon Tf2-6 polyprotein-like Protein"/>
    <property type="match status" value="1"/>
</dbReference>
<dbReference type="Gene3D" id="3.10.20.370">
    <property type="match status" value="1"/>
</dbReference>
<organism evidence="12 13">
    <name type="scientific">Medicago truncatula</name>
    <name type="common">Barrel medic</name>
    <name type="synonym">Medicago tribuloides</name>
    <dbReference type="NCBI Taxonomy" id="3880"/>
    <lineage>
        <taxon>Eukaryota</taxon>
        <taxon>Viridiplantae</taxon>
        <taxon>Streptophyta</taxon>
        <taxon>Embryophyta</taxon>
        <taxon>Tracheophyta</taxon>
        <taxon>Spermatophyta</taxon>
        <taxon>Magnoliopsida</taxon>
        <taxon>eudicotyledons</taxon>
        <taxon>Gunneridae</taxon>
        <taxon>Pentapetalae</taxon>
        <taxon>rosids</taxon>
        <taxon>fabids</taxon>
        <taxon>Fabales</taxon>
        <taxon>Fabaceae</taxon>
        <taxon>Papilionoideae</taxon>
        <taxon>50 kb inversion clade</taxon>
        <taxon>NPAAA clade</taxon>
        <taxon>Hologalegina</taxon>
        <taxon>IRL clade</taxon>
        <taxon>Trifolieae</taxon>
        <taxon>Medicago</taxon>
    </lineage>
</organism>
<dbReference type="Proteomes" id="UP000265566">
    <property type="component" value="Chromosome 6"/>
</dbReference>
<dbReference type="InterPro" id="IPR005162">
    <property type="entry name" value="Retrotrans_gag_dom"/>
</dbReference>
<dbReference type="InterPro" id="IPR000477">
    <property type="entry name" value="RT_dom"/>
</dbReference>
<dbReference type="Pfam" id="PF00098">
    <property type="entry name" value="zf-CCHC"/>
    <property type="match status" value="2"/>
</dbReference>
<dbReference type="GO" id="GO:0016787">
    <property type="term" value="F:hydrolase activity"/>
    <property type="evidence" value="ECO:0007669"/>
    <property type="project" value="UniProtKB-KW"/>
</dbReference>
<dbReference type="CDD" id="cd01647">
    <property type="entry name" value="RT_LTR"/>
    <property type="match status" value="1"/>
</dbReference>
<evidence type="ECO:0000259" key="11">
    <source>
        <dbReference type="PROSITE" id="PS50878"/>
    </source>
</evidence>
<keyword evidence="2 12" id="KW-0808">Transferase</keyword>
<accession>A0A396HDT8</accession>
<dbReference type="Gene3D" id="4.10.60.10">
    <property type="entry name" value="Zinc finger, CCHC-type"/>
    <property type="match status" value="2"/>
</dbReference>
<keyword evidence="8" id="KW-0862">Zinc</keyword>
<keyword evidence="6 12" id="KW-0378">Hydrolase</keyword>
<evidence type="ECO:0000256" key="5">
    <source>
        <dbReference type="ARBA" id="ARBA00022759"/>
    </source>
</evidence>
<dbReference type="InterPro" id="IPR036875">
    <property type="entry name" value="Znf_CCHC_sf"/>
</dbReference>
<feature type="compositionally biased region" description="Basic and acidic residues" evidence="9">
    <location>
        <begin position="271"/>
        <end position="281"/>
    </location>
</feature>
<keyword evidence="4" id="KW-0540">Nuclease</keyword>
<dbReference type="Pfam" id="PF17921">
    <property type="entry name" value="Integrase_H2C2"/>
    <property type="match status" value="1"/>
</dbReference>
<dbReference type="SUPFAM" id="SSF57756">
    <property type="entry name" value="Retrovirus zinc finger-like domains"/>
    <property type="match status" value="1"/>
</dbReference>
<dbReference type="GO" id="GO:0003676">
    <property type="term" value="F:nucleic acid binding"/>
    <property type="evidence" value="ECO:0007669"/>
    <property type="project" value="InterPro"/>
</dbReference>
<feature type="domain" description="CCHC-type" evidence="10">
    <location>
        <begin position="312"/>
        <end position="326"/>
    </location>
</feature>
<dbReference type="EMBL" id="PSQE01000006">
    <property type="protein sequence ID" value="RHN49974.1"/>
    <property type="molecule type" value="Genomic_DNA"/>
</dbReference>
<dbReference type="InterPro" id="IPR050951">
    <property type="entry name" value="Retrovirus_Pol_polyprotein"/>
</dbReference>
<dbReference type="CDD" id="cd00303">
    <property type="entry name" value="retropepsin_like"/>
    <property type="match status" value="1"/>
</dbReference>
<evidence type="ECO:0000256" key="3">
    <source>
        <dbReference type="ARBA" id="ARBA00022695"/>
    </source>
</evidence>
<evidence type="ECO:0000313" key="12">
    <source>
        <dbReference type="EMBL" id="RHN49974.1"/>
    </source>
</evidence>
<evidence type="ECO:0000313" key="13">
    <source>
        <dbReference type="Proteomes" id="UP000265566"/>
    </source>
</evidence>
<feature type="domain" description="CCHC-type" evidence="10">
    <location>
        <begin position="293"/>
        <end position="308"/>
    </location>
</feature>